<dbReference type="InterPro" id="IPR000515">
    <property type="entry name" value="MetI-like"/>
</dbReference>
<feature type="domain" description="ABC transmembrane type-1" evidence="8">
    <location>
        <begin position="94"/>
        <end position="311"/>
    </location>
</feature>
<feature type="transmembrane region" description="Helical" evidence="7">
    <location>
        <begin position="243"/>
        <end position="270"/>
    </location>
</feature>
<dbReference type="PANTHER" id="PTHR43163:SF2">
    <property type="entry name" value="ABC TRANSPORTER PERMEASE PROTEIN"/>
    <property type="match status" value="1"/>
</dbReference>
<proteinExistence type="inferred from homology"/>
<evidence type="ECO:0000256" key="4">
    <source>
        <dbReference type="ARBA" id="ARBA00022692"/>
    </source>
</evidence>
<dbReference type="EMBL" id="JAJAQI010000016">
    <property type="protein sequence ID" value="MCB4822555.1"/>
    <property type="molecule type" value="Genomic_DNA"/>
</dbReference>
<keyword evidence="10" id="KW-1185">Reference proteome</keyword>
<dbReference type="InterPro" id="IPR035906">
    <property type="entry name" value="MetI-like_sf"/>
</dbReference>
<keyword evidence="5 7" id="KW-1133">Transmembrane helix</keyword>
<dbReference type="CDD" id="cd06261">
    <property type="entry name" value="TM_PBP2"/>
    <property type="match status" value="1"/>
</dbReference>
<feature type="transmembrane region" description="Helical" evidence="7">
    <location>
        <begin position="290"/>
        <end position="314"/>
    </location>
</feature>
<dbReference type="GO" id="GO:0055085">
    <property type="term" value="P:transmembrane transport"/>
    <property type="evidence" value="ECO:0007669"/>
    <property type="project" value="InterPro"/>
</dbReference>
<keyword evidence="4 7" id="KW-0812">Transmembrane</keyword>
<dbReference type="InterPro" id="IPR045621">
    <property type="entry name" value="BPD_transp_1_N"/>
</dbReference>
<dbReference type="PROSITE" id="PS50928">
    <property type="entry name" value="ABC_TM1"/>
    <property type="match status" value="1"/>
</dbReference>
<comment type="caution">
    <text evidence="9">The sequence shown here is derived from an EMBL/GenBank/DDBJ whole genome shotgun (WGS) entry which is preliminary data.</text>
</comment>
<dbReference type="Gene3D" id="1.10.3720.10">
    <property type="entry name" value="MetI-like"/>
    <property type="match status" value="1"/>
</dbReference>
<evidence type="ECO:0000256" key="1">
    <source>
        <dbReference type="ARBA" id="ARBA00004651"/>
    </source>
</evidence>
<reference evidence="9" key="1">
    <citation type="submission" date="2021-10" db="EMBL/GenBank/DDBJ databases">
        <title>Roseicella aerolatum sp. nov., isolated from aerosols of e-waste dismantling site.</title>
        <authorList>
            <person name="Qin T."/>
        </authorList>
    </citation>
    <scope>NUCLEOTIDE SEQUENCE</scope>
    <source>
        <strain evidence="9">GB24</strain>
    </source>
</reference>
<dbReference type="Pfam" id="PF19300">
    <property type="entry name" value="BPD_transp_1_N"/>
    <property type="match status" value="1"/>
</dbReference>
<sequence length="329" mass="36088">MFAFILSRILQAIPVMLTVALISFAMFAYVGDPVSIMLGQDFTEAQRQQLIQDLGLDRPFFVQFGTFIGNALQGEFGLSYRLSRPVAELIAERAPATLELAFCAAAIAMFVGVPMGVYTGLYRNSWLSRAFLTFSLIGVSLPTFLIGILLILVFSVWLGWLPSFGRGDVVQLGWWSTGFLTWSGLKALILPSITLGLFQLTLIMRLVRAEMLEVLRTDYIKFARARGLGNRAVHFGHALKNTLVPVITIAGLQLGGIIAFAIVTETVFQWPGMGLLFIQSVGAADIPVMAAYLMLIALVFVTINLIVDLLYYLVDPRLRSSMGAARGGH</sequence>
<evidence type="ECO:0000313" key="9">
    <source>
        <dbReference type="EMBL" id="MCB4822555.1"/>
    </source>
</evidence>
<feature type="transmembrane region" description="Helical" evidence="7">
    <location>
        <begin position="130"/>
        <end position="160"/>
    </location>
</feature>
<dbReference type="GO" id="GO:0005886">
    <property type="term" value="C:plasma membrane"/>
    <property type="evidence" value="ECO:0007669"/>
    <property type="project" value="UniProtKB-SubCell"/>
</dbReference>
<gene>
    <name evidence="9" type="ORF">LHA35_12495</name>
</gene>
<dbReference type="SUPFAM" id="SSF161098">
    <property type="entry name" value="MetI-like"/>
    <property type="match status" value="1"/>
</dbReference>
<evidence type="ECO:0000256" key="3">
    <source>
        <dbReference type="ARBA" id="ARBA00022475"/>
    </source>
</evidence>
<accession>A0A9X1ICX0</accession>
<feature type="transmembrane region" description="Helical" evidence="7">
    <location>
        <begin position="12"/>
        <end position="30"/>
    </location>
</feature>
<dbReference type="PANTHER" id="PTHR43163">
    <property type="entry name" value="DIPEPTIDE TRANSPORT SYSTEM PERMEASE PROTEIN DPPB-RELATED"/>
    <property type="match status" value="1"/>
</dbReference>
<evidence type="ECO:0000256" key="7">
    <source>
        <dbReference type="RuleBase" id="RU363032"/>
    </source>
</evidence>
<evidence type="ECO:0000256" key="6">
    <source>
        <dbReference type="ARBA" id="ARBA00023136"/>
    </source>
</evidence>
<keyword evidence="3" id="KW-1003">Cell membrane</keyword>
<name>A0A9X1ICX0_9PROT</name>
<protein>
    <submittedName>
        <fullName evidence="9">ABC transporter permease</fullName>
    </submittedName>
</protein>
<dbReference type="RefSeq" id="WP_226608601.1">
    <property type="nucleotide sequence ID" value="NZ_JAJAQI010000016.1"/>
</dbReference>
<organism evidence="9 10">
    <name type="scientific">Roseicella aerolata</name>
    <dbReference type="NCBI Taxonomy" id="2883479"/>
    <lineage>
        <taxon>Bacteria</taxon>
        <taxon>Pseudomonadati</taxon>
        <taxon>Pseudomonadota</taxon>
        <taxon>Alphaproteobacteria</taxon>
        <taxon>Acetobacterales</taxon>
        <taxon>Roseomonadaceae</taxon>
        <taxon>Roseicella</taxon>
    </lineage>
</organism>
<keyword evidence="6 7" id="KW-0472">Membrane</keyword>
<evidence type="ECO:0000256" key="2">
    <source>
        <dbReference type="ARBA" id="ARBA00022448"/>
    </source>
</evidence>
<feature type="transmembrane region" description="Helical" evidence="7">
    <location>
        <begin position="180"/>
        <end position="203"/>
    </location>
</feature>
<dbReference type="Pfam" id="PF00528">
    <property type="entry name" value="BPD_transp_1"/>
    <property type="match status" value="1"/>
</dbReference>
<evidence type="ECO:0000259" key="8">
    <source>
        <dbReference type="PROSITE" id="PS50928"/>
    </source>
</evidence>
<keyword evidence="2 7" id="KW-0813">Transport</keyword>
<evidence type="ECO:0000256" key="5">
    <source>
        <dbReference type="ARBA" id="ARBA00022989"/>
    </source>
</evidence>
<comment type="subcellular location">
    <subcellularLocation>
        <location evidence="1 7">Cell membrane</location>
        <topology evidence="1 7">Multi-pass membrane protein</topology>
    </subcellularLocation>
</comment>
<evidence type="ECO:0000313" key="10">
    <source>
        <dbReference type="Proteomes" id="UP001139311"/>
    </source>
</evidence>
<dbReference type="AlphaFoldDB" id="A0A9X1ICX0"/>
<dbReference type="Proteomes" id="UP001139311">
    <property type="component" value="Unassembled WGS sequence"/>
</dbReference>
<comment type="similarity">
    <text evidence="7">Belongs to the binding-protein-dependent transport system permease family.</text>
</comment>
<feature type="transmembrane region" description="Helical" evidence="7">
    <location>
        <begin position="98"/>
        <end position="118"/>
    </location>
</feature>